<gene>
    <name evidence="2" type="ORF">BG006_003065</name>
</gene>
<protein>
    <submittedName>
        <fullName evidence="2">Uncharacterized protein</fullName>
    </submittedName>
</protein>
<evidence type="ECO:0000313" key="2">
    <source>
        <dbReference type="EMBL" id="KAF9319033.1"/>
    </source>
</evidence>
<keyword evidence="1" id="KW-0472">Membrane</keyword>
<keyword evidence="1" id="KW-1133">Transmembrane helix</keyword>
<accession>A0A9P5S8L2</accession>
<feature type="transmembrane region" description="Helical" evidence="1">
    <location>
        <begin position="461"/>
        <end position="482"/>
    </location>
</feature>
<organism evidence="2 3">
    <name type="scientific">Podila minutissima</name>
    <dbReference type="NCBI Taxonomy" id="64525"/>
    <lineage>
        <taxon>Eukaryota</taxon>
        <taxon>Fungi</taxon>
        <taxon>Fungi incertae sedis</taxon>
        <taxon>Mucoromycota</taxon>
        <taxon>Mortierellomycotina</taxon>
        <taxon>Mortierellomycetes</taxon>
        <taxon>Mortierellales</taxon>
        <taxon>Mortierellaceae</taxon>
        <taxon>Podila</taxon>
    </lineage>
</organism>
<keyword evidence="1" id="KW-0812">Transmembrane</keyword>
<keyword evidence="3" id="KW-1185">Reference proteome</keyword>
<name>A0A9P5S8L2_9FUNG</name>
<evidence type="ECO:0000313" key="3">
    <source>
        <dbReference type="Proteomes" id="UP000696485"/>
    </source>
</evidence>
<reference evidence="2" key="1">
    <citation type="journal article" date="2020" name="Fungal Divers.">
        <title>Resolving the Mortierellaceae phylogeny through synthesis of multi-gene phylogenetics and phylogenomics.</title>
        <authorList>
            <person name="Vandepol N."/>
            <person name="Liber J."/>
            <person name="Desiro A."/>
            <person name="Na H."/>
            <person name="Kennedy M."/>
            <person name="Barry K."/>
            <person name="Grigoriev I.V."/>
            <person name="Miller A.N."/>
            <person name="O'Donnell K."/>
            <person name="Stajich J.E."/>
            <person name="Bonito G."/>
        </authorList>
    </citation>
    <scope>NUCLEOTIDE SEQUENCE</scope>
    <source>
        <strain evidence="2">NVP1</strain>
    </source>
</reference>
<comment type="caution">
    <text evidence="2">The sequence shown here is derived from an EMBL/GenBank/DDBJ whole genome shotgun (WGS) entry which is preliminary data.</text>
</comment>
<sequence length="568" mass="62855">MFLTWSLVTVNIVLAVFQFLLIGAVGAILAIHSRFGGEHANSIRWTRQGGYPEMLSSLYNSWRYLPKSAKIAMVLTICASLSASLADKGAAYFITLAERQTNASFIMVNTSQFLPVSGILEPSGWSTNIRYGANIVDAMARMINDTSNIPNAVPGRIYTPQTSEYDGCNQLAVKALDRKITQLHLRSNGCMEVQFHFPCPYYQPIFVNATVIKRSNDRWSIIAPITSSQWFGEIPVLAMLRNNSTFLATMNDMVRMNWMHLEDGITSLPETVTTKGVSPAGETLVLSISSVPFSASTVQRFRNVSAATFDNYNDMFQAMEASVNNATFRSTTNMFTEVSVDKSTIEALVCYSSRLPGLMCAYTIISAIIVKQQALNPIIAEARQGRPLSQEVNLTIAMRIRHTVATIDGTRQSISPSTIKNATSAAAHYLASLGHNFYMDWKASQLYTIYDTTDTQSGLEIPLWLMLGIAITMIACLSLWVATEYFMNGRYVSSLHKNIAMQLGARVKGIAPMVMRSKVNPLELEDVPIVFCDIQHDVDTSTTTAPLLSSLEQPNDRRNTLTELPCED</sequence>
<dbReference type="EMBL" id="JAAAUY010001792">
    <property type="protein sequence ID" value="KAF9319033.1"/>
    <property type="molecule type" value="Genomic_DNA"/>
</dbReference>
<dbReference type="AlphaFoldDB" id="A0A9P5S8L2"/>
<proteinExistence type="predicted"/>
<dbReference type="Proteomes" id="UP000696485">
    <property type="component" value="Unassembled WGS sequence"/>
</dbReference>
<feature type="transmembrane region" description="Helical" evidence="1">
    <location>
        <begin position="12"/>
        <end position="31"/>
    </location>
</feature>
<evidence type="ECO:0000256" key="1">
    <source>
        <dbReference type="SAM" id="Phobius"/>
    </source>
</evidence>